<dbReference type="PANTHER" id="PTHR43163">
    <property type="entry name" value="DIPEPTIDE TRANSPORT SYSTEM PERMEASE PROTEIN DPPB-RELATED"/>
    <property type="match status" value="1"/>
</dbReference>
<evidence type="ECO:0000256" key="2">
    <source>
        <dbReference type="ARBA" id="ARBA00022448"/>
    </source>
</evidence>
<evidence type="ECO:0000256" key="4">
    <source>
        <dbReference type="ARBA" id="ARBA00022692"/>
    </source>
</evidence>
<evidence type="ECO:0000256" key="6">
    <source>
        <dbReference type="ARBA" id="ARBA00023136"/>
    </source>
</evidence>
<name>A0AAP8MD21_9GAMM</name>
<evidence type="ECO:0000259" key="8">
    <source>
        <dbReference type="PROSITE" id="PS50928"/>
    </source>
</evidence>
<dbReference type="AlphaFoldDB" id="A0AAP8MD21"/>
<evidence type="ECO:0000313" key="9">
    <source>
        <dbReference type="EMBL" id="PLW85550.1"/>
    </source>
</evidence>
<keyword evidence="4 7" id="KW-0812">Transmembrane</keyword>
<feature type="transmembrane region" description="Helical" evidence="7">
    <location>
        <begin position="231"/>
        <end position="253"/>
    </location>
</feature>
<feature type="transmembrane region" description="Helical" evidence="7">
    <location>
        <begin position="133"/>
        <end position="154"/>
    </location>
</feature>
<keyword evidence="5 7" id="KW-1133">Transmembrane helix</keyword>
<organism evidence="9 10">
    <name type="scientific">Halioglobus japonicus</name>
    <dbReference type="NCBI Taxonomy" id="930805"/>
    <lineage>
        <taxon>Bacteria</taxon>
        <taxon>Pseudomonadati</taxon>
        <taxon>Pseudomonadota</taxon>
        <taxon>Gammaproteobacteria</taxon>
        <taxon>Cellvibrionales</taxon>
        <taxon>Halieaceae</taxon>
        <taxon>Halioglobus</taxon>
    </lineage>
</organism>
<keyword evidence="3" id="KW-1003">Cell membrane</keyword>
<dbReference type="Pfam" id="PF19300">
    <property type="entry name" value="BPD_transp_1_N"/>
    <property type="match status" value="1"/>
</dbReference>
<keyword evidence="6 7" id="KW-0472">Membrane</keyword>
<reference evidence="9 10" key="1">
    <citation type="submission" date="2018-01" db="EMBL/GenBank/DDBJ databases">
        <title>The draft genome sequence of Halioglobus japonicus S1-36.</title>
        <authorList>
            <person name="Du Z.-J."/>
            <person name="Shi M.-J."/>
        </authorList>
    </citation>
    <scope>NUCLEOTIDE SEQUENCE [LARGE SCALE GENOMIC DNA]</scope>
    <source>
        <strain evidence="9 10">S1-36</strain>
    </source>
</reference>
<dbReference type="SUPFAM" id="SSF161098">
    <property type="entry name" value="MetI-like"/>
    <property type="match status" value="1"/>
</dbReference>
<feature type="domain" description="ABC transmembrane type-1" evidence="8">
    <location>
        <begin position="94"/>
        <end position="296"/>
    </location>
</feature>
<evidence type="ECO:0000256" key="7">
    <source>
        <dbReference type="RuleBase" id="RU363032"/>
    </source>
</evidence>
<dbReference type="GO" id="GO:0005886">
    <property type="term" value="C:plasma membrane"/>
    <property type="evidence" value="ECO:0007669"/>
    <property type="project" value="UniProtKB-SubCell"/>
</dbReference>
<dbReference type="InterPro" id="IPR000515">
    <property type="entry name" value="MetI-like"/>
</dbReference>
<sequence length="310" mass="33368">MWRFIGIRLLQAIPVILAVITVTFFLVRVAPGGPFSAEKAVLPEVKAALEAQYRLDQPLFTQYTAYLGDLAQGEFGPSFKYPGRSVNELIGAGLPVTAELGLYALLVAVLIGGTAGVIAALRPNTPQDYIPMTAAMIGICVPSFLMGPLLVLVFGIHLDWLPVSGWGDIPGDKILPAITLGSGYAAYIARLSRAGMLEVMSQDYIRTARAKGLPEWQVVVKHGLRGGLIPVVAFLGPAFAGLLAGSFVVETIFQIPGLGRFYVQAAFNRDYTMILGTTVFLSTLIVLFNLLSDVLAAWMNPRLRAQFGEN</sequence>
<keyword evidence="10" id="KW-1185">Reference proteome</keyword>
<evidence type="ECO:0000313" key="10">
    <source>
        <dbReference type="Proteomes" id="UP000235162"/>
    </source>
</evidence>
<feature type="transmembrane region" description="Helical" evidence="7">
    <location>
        <begin position="273"/>
        <end position="298"/>
    </location>
</feature>
<dbReference type="InterPro" id="IPR045621">
    <property type="entry name" value="BPD_transp_1_N"/>
</dbReference>
<dbReference type="EMBL" id="PKUR01000003">
    <property type="protein sequence ID" value="PLW85550.1"/>
    <property type="molecule type" value="Genomic_DNA"/>
</dbReference>
<dbReference type="CDD" id="cd06261">
    <property type="entry name" value="TM_PBP2"/>
    <property type="match status" value="1"/>
</dbReference>
<proteinExistence type="inferred from homology"/>
<dbReference type="Pfam" id="PF00528">
    <property type="entry name" value="BPD_transp_1"/>
    <property type="match status" value="1"/>
</dbReference>
<dbReference type="KEGG" id="hja:BST95_04540"/>
<feature type="transmembrane region" description="Helical" evidence="7">
    <location>
        <begin position="174"/>
        <end position="192"/>
    </location>
</feature>
<comment type="similarity">
    <text evidence="7">Belongs to the binding-protein-dependent transport system permease family.</text>
</comment>
<feature type="transmembrane region" description="Helical" evidence="7">
    <location>
        <begin position="12"/>
        <end position="30"/>
    </location>
</feature>
<dbReference type="PROSITE" id="PS50928">
    <property type="entry name" value="ABC_TM1"/>
    <property type="match status" value="1"/>
</dbReference>
<accession>A0AAP8MD21</accession>
<comment type="caution">
    <text evidence="9">The sequence shown here is derived from an EMBL/GenBank/DDBJ whole genome shotgun (WGS) entry which is preliminary data.</text>
</comment>
<dbReference type="InterPro" id="IPR035906">
    <property type="entry name" value="MetI-like_sf"/>
</dbReference>
<evidence type="ECO:0000256" key="3">
    <source>
        <dbReference type="ARBA" id="ARBA00022475"/>
    </source>
</evidence>
<protein>
    <submittedName>
        <fullName evidence="9">ABC transporter</fullName>
    </submittedName>
</protein>
<keyword evidence="2 7" id="KW-0813">Transport</keyword>
<dbReference type="GO" id="GO:0055085">
    <property type="term" value="P:transmembrane transport"/>
    <property type="evidence" value="ECO:0007669"/>
    <property type="project" value="InterPro"/>
</dbReference>
<comment type="subcellular location">
    <subcellularLocation>
        <location evidence="1 7">Cell membrane</location>
        <topology evidence="1 7">Multi-pass membrane protein</topology>
    </subcellularLocation>
</comment>
<dbReference type="Gene3D" id="1.10.3720.10">
    <property type="entry name" value="MetI-like"/>
    <property type="match status" value="1"/>
</dbReference>
<dbReference type="RefSeq" id="WP_066048954.1">
    <property type="nucleotide sequence ID" value="NZ_BMYL01000003.1"/>
</dbReference>
<evidence type="ECO:0000256" key="5">
    <source>
        <dbReference type="ARBA" id="ARBA00022989"/>
    </source>
</evidence>
<gene>
    <name evidence="9" type="ORF">C0029_13100</name>
</gene>
<feature type="transmembrane region" description="Helical" evidence="7">
    <location>
        <begin position="100"/>
        <end position="121"/>
    </location>
</feature>
<dbReference type="Proteomes" id="UP000235162">
    <property type="component" value="Unassembled WGS sequence"/>
</dbReference>
<evidence type="ECO:0000256" key="1">
    <source>
        <dbReference type="ARBA" id="ARBA00004651"/>
    </source>
</evidence>
<dbReference type="PANTHER" id="PTHR43163:SF7">
    <property type="entry name" value="DIPEPTIDE-TRANSPORT INTEGRAL MEMBRANE PROTEIN ABC TRANSPORTER DPPB-RELATED"/>
    <property type="match status" value="1"/>
</dbReference>